<dbReference type="GO" id="GO:0009279">
    <property type="term" value="C:cell outer membrane"/>
    <property type="evidence" value="ECO:0007669"/>
    <property type="project" value="UniProtKB-SubCell"/>
</dbReference>
<evidence type="ECO:0000256" key="4">
    <source>
        <dbReference type="ARBA" id="ARBA00023136"/>
    </source>
</evidence>
<evidence type="ECO:0000256" key="2">
    <source>
        <dbReference type="ARBA" id="ARBA00005722"/>
    </source>
</evidence>
<evidence type="ECO:0000313" key="8">
    <source>
        <dbReference type="Proteomes" id="UP000244081"/>
    </source>
</evidence>
<reference evidence="7 8" key="1">
    <citation type="submission" date="2018-04" db="EMBL/GenBank/DDBJ databases">
        <title>Genomic Encyclopedia of Archaeal and Bacterial Type Strains, Phase II (KMG-II): from individual species to whole genera.</title>
        <authorList>
            <person name="Goeker M."/>
        </authorList>
    </citation>
    <scope>NUCLEOTIDE SEQUENCE [LARGE SCALE GENOMIC DNA]</scope>
    <source>
        <strain evidence="7 8">DSM 23382</strain>
    </source>
</reference>
<organism evidence="7 8">
    <name type="scientific">Breoghania corrubedonensis</name>
    <dbReference type="NCBI Taxonomy" id="665038"/>
    <lineage>
        <taxon>Bacteria</taxon>
        <taxon>Pseudomonadati</taxon>
        <taxon>Pseudomonadota</taxon>
        <taxon>Alphaproteobacteria</taxon>
        <taxon>Hyphomicrobiales</taxon>
        <taxon>Stappiaceae</taxon>
        <taxon>Breoghania</taxon>
    </lineage>
</organism>
<accession>A0A2T5VGS3</accession>
<dbReference type="OrthoDB" id="5462484at2"/>
<proteinExistence type="inferred from homology"/>
<protein>
    <submittedName>
        <fullName evidence="7">Outer membrane scaffolding protein for murein synthesis (MipA/OmpV family)</fullName>
    </submittedName>
</protein>
<evidence type="ECO:0000313" key="7">
    <source>
        <dbReference type="EMBL" id="PTW62965.1"/>
    </source>
</evidence>
<feature type="chain" id="PRO_5015551760" evidence="6">
    <location>
        <begin position="31"/>
        <end position="273"/>
    </location>
</feature>
<sequence>MRHGFKRAGLVSRAVLGFGLLAGASAPALAGETTPAPGTDVVLELGAGGRVAPAYPGADNYTLSPVPIIKLRFLVLPVFGTVADSSKNVGLGFYPAFNFEGERNANDHSELRGMKKVDWAVELGAGVRYTGDFVEAFAELRRGFNGHHGFVGEAGIDAVMHPTDKLKLKFGPRVSFADSEYMSTYFGVTSGEATASGGRLSAYDAGGGFRDVGLEFGAEYAWSDKITLYGDAGYRRLVGDAADSPVVKRAGSENQFTAGLGLTYKFSWNVDGK</sequence>
<comment type="subcellular location">
    <subcellularLocation>
        <location evidence="1">Cell outer membrane</location>
    </subcellularLocation>
</comment>
<dbReference type="PANTHER" id="PTHR38776">
    <property type="entry name" value="MLTA-INTERACTING PROTEIN-RELATED"/>
    <property type="match status" value="1"/>
</dbReference>
<dbReference type="Pfam" id="PF06629">
    <property type="entry name" value="MipA"/>
    <property type="match status" value="1"/>
</dbReference>
<keyword evidence="8" id="KW-1185">Reference proteome</keyword>
<dbReference type="Proteomes" id="UP000244081">
    <property type="component" value="Unassembled WGS sequence"/>
</dbReference>
<keyword evidence="4" id="KW-0472">Membrane</keyword>
<feature type="signal peptide" evidence="6">
    <location>
        <begin position="1"/>
        <end position="30"/>
    </location>
</feature>
<dbReference type="RefSeq" id="WP_107988458.1">
    <property type="nucleotide sequence ID" value="NZ_QAYG01000001.1"/>
</dbReference>
<keyword evidence="3 6" id="KW-0732">Signal</keyword>
<dbReference type="AlphaFoldDB" id="A0A2T5VGS3"/>
<comment type="caution">
    <text evidence="7">The sequence shown here is derived from an EMBL/GenBank/DDBJ whole genome shotgun (WGS) entry which is preliminary data.</text>
</comment>
<name>A0A2T5VGS3_9HYPH</name>
<keyword evidence="5" id="KW-0998">Cell outer membrane</keyword>
<evidence type="ECO:0000256" key="1">
    <source>
        <dbReference type="ARBA" id="ARBA00004442"/>
    </source>
</evidence>
<evidence type="ECO:0000256" key="3">
    <source>
        <dbReference type="ARBA" id="ARBA00022729"/>
    </source>
</evidence>
<dbReference type="InterPro" id="IPR010583">
    <property type="entry name" value="MipA"/>
</dbReference>
<gene>
    <name evidence="7" type="ORF">C8N35_1011014</name>
</gene>
<evidence type="ECO:0000256" key="5">
    <source>
        <dbReference type="ARBA" id="ARBA00023237"/>
    </source>
</evidence>
<dbReference type="PANTHER" id="PTHR38776:SF1">
    <property type="entry name" value="MLTA-INTERACTING PROTEIN-RELATED"/>
    <property type="match status" value="1"/>
</dbReference>
<comment type="similarity">
    <text evidence="2">Belongs to the MipA/OmpV family.</text>
</comment>
<dbReference type="EMBL" id="QAYG01000001">
    <property type="protein sequence ID" value="PTW62965.1"/>
    <property type="molecule type" value="Genomic_DNA"/>
</dbReference>
<evidence type="ECO:0000256" key="6">
    <source>
        <dbReference type="SAM" id="SignalP"/>
    </source>
</evidence>
<dbReference type="SUPFAM" id="SSF56935">
    <property type="entry name" value="Porins"/>
    <property type="match status" value="1"/>
</dbReference>